<protein>
    <submittedName>
        <fullName evidence="3">Conjugal transfer protein TraB</fullName>
    </submittedName>
</protein>
<dbReference type="CDD" id="cd14726">
    <property type="entry name" value="TraB_PrgY-like"/>
    <property type="match status" value="1"/>
</dbReference>
<feature type="transmembrane region" description="Helical" evidence="2">
    <location>
        <begin position="289"/>
        <end position="307"/>
    </location>
</feature>
<feature type="compositionally biased region" description="Pro residues" evidence="1">
    <location>
        <begin position="1"/>
        <end position="15"/>
    </location>
</feature>
<gene>
    <name evidence="3" type="ORF">CKO31_01560</name>
</gene>
<name>A0ABS1CCI4_9GAMM</name>
<dbReference type="Pfam" id="PF01963">
    <property type="entry name" value="TraB_PrgY_gumN"/>
    <property type="match status" value="1"/>
</dbReference>
<dbReference type="InterPro" id="IPR046345">
    <property type="entry name" value="TraB_PrgY-like"/>
</dbReference>
<reference evidence="3 4" key="1">
    <citation type="journal article" date="2020" name="Microorganisms">
        <title>Osmotic Adaptation and Compatible Solute Biosynthesis of Phototrophic Bacteria as Revealed from Genome Analyses.</title>
        <authorList>
            <person name="Imhoff J.F."/>
            <person name="Rahn T."/>
            <person name="Kunzel S."/>
            <person name="Keller A."/>
            <person name="Neulinger S.C."/>
        </authorList>
    </citation>
    <scope>NUCLEOTIDE SEQUENCE [LARGE SCALE GENOMIC DNA]</scope>
    <source>
        <strain evidence="3 4">DSM 6210</strain>
    </source>
</reference>
<evidence type="ECO:0000256" key="1">
    <source>
        <dbReference type="SAM" id="MobiDB-lite"/>
    </source>
</evidence>
<evidence type="ECO:0000313" key="3">
    <source>
        <dbReference type="EMBL" id="MBK1629443.1"/>
    </source>
</evidence>
<dbReference type="InterPro" id="IPR005230">
    <property type="entry name" value="TraB_bac"/>
</dbReference>
<comment type="caution">
    <text evidence="3">The sequence shown here is derived from an EMBL/GenBank/DDBJ whole genome shotgun (WGS) entry which is preliminary data.</text>
</comment>
<dbReference type="NCBIfam" id="TIGR00261">
    <property type="entry name" value="traB"/>
    <property type="match status" value="1"/>
</dbReference>
<keyword evidence="2" id="KW-0472">Membrane</keyword>
<dbReference type="PANTHER" id="PTHR21530:SF7">
    <property type="entry name" value="TRAB DOMAIN-CONTAINING PROTEIN"/>
    <property type="match status" value="1"/>
</dbReference>
<accession>A0ABS1CCI4</accession>
<feature type="region of interest" description="Disordered" evidence="1">
    <location>
        <begin position="1"/>
        <end position="30"/>
    </location>
</feature>
<keyword evidence="2" id="KW-0812">Transmembrane</keyword>
<keyword evidence="4" id="KW-1185">Reference proteome</keyword>
<evidence type="ECO:0000313" key="4">
    <source>
        <dbReference type="Proteomes" id="UP000748752"/>
    </source>
</evidence>
<dbReference type="EMBL" id="NRRV01000002">
    <property type="protein sequence ID" value="MBK1629443.1"/>
    <property type="molecule type" value="Genomic_DNA"/>
</dbReference>
<proteinExistence type="predicted"/>
<keyword evidence="2" id="KW-1133">Transmembrane helix</keyword>
<feature type="transmembrane region" description="Helical" evidence="2">
    <location>
        <begin position="400"/>
        <end position="423"/>
    </location>
</feature>
<sequence length="430" mass="45910">MTSPPENPQPSPQPHPQQDAAAGAAAPEPVKEVHLHGAEIQLLGTAHVSRASEAQVRKLLAGAGAGSGVGFDAVAVELCPSRFESLTDPDRLNRMDLFAVVREQRVYVVSASLALAAYQQRLADQFGIEPGAEQRAAIQLAHERGLPVLLVDRDIGVTLRRAAANLGWWKRLNLFSGLLAGMLSRESVSEEEIERLKQGDVLETTFAEFAADRADLFEPLITERDRYMAARLRQELAAGGHQRVLAVLGAGHLAGVAEQLTAPGALAADPAETIAALDRVPPPSRFWRVFPWVVVTAILGVFAYGFTRSQELGWNLIWDWVLINGGLSALGAAVAAAHPLTVLVAFCAAPLTSLNPTIGAGMVTGAAELMLRRPSVGDFGALRDDVTTLRGWWRNRVSRVLLVFILASLGSAVGTYIAGFRIVGRVIGAG</sequence>
<dbReference type="Proteomes" id="UP000748752">
    <property type="component" value="Unassembled WGS sequence"/>
</dbReference>
<feature type="compositionally biased region" description="Low complexity" evidence="1">
    <location>
        <begin position="16"/>
        <end position="28"/>
    </location>
</feature>
<evidence type="ECO:0000256" key="2">
    <source>
        <dbReference type="SAM" id="Phobius"/>
    </source>
</evidence>
<dbReference type="InterPro" id="IPR002816">
    <property type="entry name" value="TraB/PrgY/GumN_fam"/>
</dbReference>
<dbReference type="PANTHER" id="PTHR21530">
    <property type="entry name" value="PHEROMONE SHUTDOWN PROTEIN"/>
    <property type="match status" value="1"/>
</dbReference>
<organism evidence="3 4">
    <name type="scientific">Thiohalocapsa halophila</name>
    <dbReference type="NCBI Taxonomy" id="69359"/>
    <lineage>
        <taxon>Bacteria</taxon>
        <taxon>Pseudomonadati</taxon>
        <taxon>Pseudomonadota</taxon>
        <taxon>Gammaproteobacteria</taxon>
        <taxon>Chromatiales</taxon>
        <taxon>Chromatiaceae</taxon>
        <taxon>Thiohalocapsa</taxon>
    </lineage>
</organism>